<sequence length="111" mass="11419">METPDMADDTTTTIPALERLIETALGQRDTTATRADIALAGNLLQTLIPVVVEKAAPNLDLSGIDAALTRILTGITDLKTAIEAKPATTAATVAPATVATPHPIVPGQPAR</sequence>
<name>D5QGT6_NOVHA</name>
<reference evidence="1 2" key="1">
    <citation type="journal article" date="2010" name="J. Bacteriol.">
        <title>Genome sequence of a cellulose-producing bacterium, Gluconacetobacter hansenii ATCC 23769.</title>
        <authorList>
            <person name="Iyer P.R."/>
            <person name="Geib S.M."/>
            <person name="Catchmark J."/>
            <person name="Kao T.H."/>
            <person name="Tien M."/>
        </authorList>
    </citation>
    <scope>NUCLEOTIDE SEQUENCE [LARGE SCALE GENOMIC DNA]</scope>
    <source>
        <strain evidence="1 2">ATCC 23769</strain>
    </source>
</reference>
<dbReference type="Proteomes" id="UP000006468">
    <property type="component" value="Chromosome"/>
</dbReference>
<dbReference type="HOGENOM" id="CLU_2193479_0_0_5"/>
<evidence type="ECO:0000313" key="1">
    <source>
        <dbReference type="EMBL" id="EFG83716.1"/>
    </source>
</evidence>
<dbReference type="EMBL" id="ADTV01000046">
    <property type="protein sequence ID" value="EFG83716.1"/>
    <property type="molecule type" value="Genomic_DNA"/>
</dbReference>
<organism evidence="1 2">
    <name type="scientific">Novacetimonas hansenii ATCC 23769</name>
    <dbReference type="NCBI Taxonomy" id="714995"/>
    <lineage>
        <taxon>Bacteria</taxon>
        <taxon>Pseudomonadati</taxon>
        <taxon>Pseudomonadota</taxon>
        <taxon>Alphaproteobacteria</taxon>
        <taxon>Acetobacterales</taxon>
        <taxon>Acetobacteraceae</taxon>
        <taxon>Novacetimonas</taxon>
    </lineage>
</organism>
<evidence type="ECO:0000313" key="2">
    <source>
        <dbReference type="Proteomes" id="UP000006468"/>
    </source>
</evidence>
<gene>
    <name evidence="1" type="ORF">GXY_11793</name>
</gene>
<dbReference type="AlphaFoldDB" id="D5QGT6"/>
<protein>
    <submittedName>
        <fullName evidence="1">Uncharacterized protein</fullName>
    </submittedName>
</protein>
<comment type="caution">
    <text evidence="1">The sequence shown here is derived from an EMBL/GenBank/DDBJ whole genome shotgun (WGS) entry which is preliminary data.</text>
</comment>
<proteinExistence type="predicted"/>
<accession>D5QGT6</accession>